<protein>
    <recommendedName>
        <fullName evidence="2">Glutamine amidotransferase domain-containing protein</fullName>
    </recommendedName>
</protein>
<dbReference type="InterPro" id="IPR017926">
    <property type="entry name" value="GATASE"/>
</dbReference>
<reference evidence="3" key="1">
    <citation type="submission" date="2020-06" db="EMBL/GenBank/DDBJ databases">
        <title>WGS assembly of Ceratodon purpureus strain R40.</title>
        <authorList>
            <person name="Carey S.B."/>
            <person name="Jenkins J."/>
            <person name="Shu S."/>
            <person name="Lovell J.T."/>
            <person name="Sreedasyam A."/>
            <person name="Maumus F."/>
            <person name="Tiley G.P."/>
            <person name="Fernandez-Pozo N."/>
            <person name="Barry K."/>
            <person name="Chen C."/>
            <person name="Wang M."/>
            <person name="Lipzen A."/>
            <person name="Daum C."/>
            <person name="Saski C.A."/>
            <person name="Payton A.C."/>
            <person name="Mcbreen J.C."/>
            <person name="Conrad R.E."/>
            <person name="Kollar L.M."/>
            <person name="Olsson S."/>
            <person name="Huttunen S."/>
            <person name="Landis J.B."/>
            <person name="Wickett N.J."/>
            <person name="Johnson M.G."/>
            <person name="Rensing S.A."/>
            <person name="Grimwood J."/>
            <person name="Schmutz J."/>
            <person name="Mcdaniel S.F."/>
        </authorList>
    </citation>
    <scope>NUCLEOTIDE SEQUENCE</scope>
    <source>
        <strain evidence="3">R40</strain>
    </source>
</reference>
<dbReference type="Gene3D" id="3.40.50.880">
    <property type="match status" value="1"/>
</dbReference>
<sequence>MGTNAKKLAVFECDRLQDLVGNGDGGSNAGAGYVQLLQKVADHVRAHASKISLGQINAPPALTFTGFDVQGGKYPEDIAKFDGVLIIGSLSGVYEEEAWIERLLNEIRDLDKKKVRTVGIGFGHQAIAQALGGQVARNPKGPEVSVRKAQVTKDGKDVFLPVKDDFSLHYHHHDAIVKLPSDFLVLASSSVTEFQSIVSLFIFSGQSSPLLSCHRIGTSLHCT</sequence>
<accession>A0A8T0GP78</accession>
<evidence type="ECO:0000313" key="3">
    <source>
        <dbReference type="EMBL" id="KAG0560014.1"/>
    </source>
</evidence>
<dbReference type="CDD" id="cd01741">
    <property type="entry name" value="GATase1_1"/>
    <property type="match status" value="1"/>
</dbReference>
<evidence type="ECO:0000259" key="2">
    <source>
        <dbReference type="Pfam" id="PF00117"/>
    </source>
</evidence>
<comment type="caution">
    <text evidence="3">The sequence shown here is derived from an EMBL/GenBank/DDBJ whole genome shotgun (WGS) entry which is preliminary data.</text>
</comment>
<dbReference type="EMBL" id="CM026431">
    <property type="protein sequence ID" value="KAG0560014.1"/>
    <property type="molecule type" value="Genomic_DNA"/>
</dbReference>
<dbReference type="InterPro" id="IPR044992">
    <property type="entry name" value="ChyE-like"/>
</dbReference>
<proteinExistence type="inferred from homology"/>
<dbReference type="SUPFAM" id="SSF52317">
    <property type="entry name" value="Class I glutamine amidotransferase-like"/>
    <property type="match status" value="1"/>
</dbReference>
<evidence type="ECO:0000313" key="4">
    <source>
        <dbReference type="Proteomes" id="UP000822688"/>
    </source>
</evidence>
<name>A0A8T0GP78_CERPU</name>
<dbReference type="Pfam" id="PF00117">
    <property type="entry name" value="GATase"/>
    <property type="match status" value="1"/>
</dbReference>
<keyword evidence="4" id="KW-1185">Reference proteome</keyword>
<dbReference type="GO" id="GO:0005829">
    <property type="term" value="C:cytosol"/>
    <property type="evidence" value="ECO:0007669"/>
    <property type="project" value="TreeGrafter"/>
</dbReference>
<dbReference type="Proteomes" id="UP000822688">
    <property type="component" value="Chromosome 10"/>
</dbReference>
<dbReference type="InterPro" id="IPR029062">
    <property type="entry name" value="Class_I_gatase-like"/>
</dbReference>
<dbReference type="PANTHER" id="PTHR42695:SF20">
    <property type="entry name" value="GLUTAMINE AMIDOTRANSFERASE DOMAIN-CONTAINING PROTEIN"/>
    <property type="match status" value="1"/>
</dbReference>
<dbReference type="AlphaFoldDB" id="A0A8T0GP78"/>
<organism evidence="3 4">
    <name type="scientific">Ceratodon purpureus</name>
    <name type="common">Fire moss</name>
    <name type="synonym">Dicranum purpureum</name>
    <dbReference type="NCBI Taxonomy" id="3225"/>
    <lineage>
        <taxon>Eukaryota</taxon>
        <taxon>Viridiplantae</taxon>
        <taxon>Streptophyta</taxon>
        <taxon>Embryophyta</taxon>
        <taxon>Bryophyta</taxon>
        <taxon>Bryophytina</taxon>
        <taxon>Bryopsida</taxon>
        <taxon>Dicranidae</taxon>
        <taxon>Pseudoditrichales</taxon>
        <taxon>Ditrichaceae</taxon>
        <taxon>Ceratodon</taxon>
    </lineage>
</organism>
<gene>
    <name evidence="3" type="ORF">KC19_10G147500</name>
</gene>
<dbReference type="PANTHER" id="PTHR42695">
    <property type="entry name" value="GLUTAMINE AMIDOTRANSFERASE YLR126C-RELATED"/>
    <property type="match status" value="1"/>
</dbReference>
<comment type="similarity">
    <text evidence="1">Belongs to the peptidase C26 family.</text>
</comment>
<feature type="domain" description="Glutamine amidotransferase" evidence="2">
    <location>
        <begin position="79"/>
        <end position="196"/>
    </location>
</feature>
<evidence type="ECO:0000256" key="1">
    <source>
        <dbReference type="ARBA" id="ARBA00011083"/>
    </source>
</evidence>